<evidence type="ECO:0000259" key="14">
    <source>
        <dbReference type="PROSITE" id="PS50929"/>
    </source>
</evidence>
<evidence type="ECO:0000256" key="7">
    <source>
        <dbReference type="ARBA" id="ARBA00022840"/>
    </source>
</evidence>
<evidence type="ECO:0000313" key="16">
    <source>
        <dbReference type="Proteomes" id="UP001140206"/>
    </source>
</evidence>
<dbReference type="GO" id="GO:0010329">
    <property type="term" value="F:auxin efflux transmembrane transporter activity"/>
    <property type="evidence" value="ECO:0007669"/>
    <property type="project" value="UniProtKB-ARBA"/>
</dbReference>
<dbReference type="AlphaFoldDB" id="A0AAV8CG65"/>
<dbReference type="FunFam" id="1.20.1560.10:FF:000018">
    <property type="entry name" value="ATP-binding cassette subfamily B member 11"/>
    <property type="match status" value="1"/>
</dbReference>
<dbReference type="InterPro" id="IPR003439">
    <property type="entry name" value="ABC_transporter-like_ATP-bd"/>
</dbReference>
<dbReference type="InterPro" id="IPR003593">
    <property type="entry name" value="AAA+_ATPase"/>
</dbReference>
<dbReference type="GO" id="GO:0005743">
    <property type="term" value="C:mitochondrial inner membrane"/>
    <property type="evidence" value="ECO:0007669"/>
    <property type="project" value="TreeGrafter"/>
</dbReference>
<comment type="similarity">
    <text evidence="2">Belongs to the ABC transporter superfamily. ABCB family. Multidrug resistance exporter (TC 3.A.1.201) subfamily.</text>
</comment>
<gene>
    <name evidence="15" type="ORF">LUZ62_087866</name>
</gene>
<evidence type="ECO:0000256" key="11">
    <source>
        <dbReference type="SAM" id="MobiDB-lite"/>
    </source>
</evidence>
<dbReference type="FunFam" id="3.40.50.300:FF:000066">
    <property type="entry name" value="ABC transporter B family member 1"/>
    <property type="match status" value="2"/>
</dbReference>
<dbReference type="GO" id="GO:0005524">
    <property type="term" value="F:ATP binding"/>
    <property type="evidence" value="ECO:0007669"/>
    <property type="project" value="UniProtKB-KW"/>
</dbReference>
<feature type="domain" description="ABC transporter" evidence="13">
    <location>
        <begin position="1009"/>
        <end position="1246"/>
    </location>
</feature>
<keyword evidence="4 12" id="KW-0812">Transmembrane</keyword>
<keyword evidence="7" id="KW-0067">ATP-binding</keyword>
<dbReference type="Gene3D" id="3.40.50.300">
    <property type="entry name" value="P-loop containing nucleotide triphosphate hydrolases"/>
    <property type="match status" value="2"/>
</dbReference>
<feature type="compositionally biased region" description="Polar residues" evidence="11">
    <location>
        <begin position="1"/>
        <end position="21"/>
    </location>
</feature>
<feature type="domain" description="ABC transmembrane type-1" evidence="14">
    <location>
        <begin position="55"/>
        <end position="341"/>
    </location>
</feature>
<dbReference type="PANTHER" id="PTHR43394:SF16">
    <property type="entry name" value="ABC TRANSPORTER B FAMILY MEMBER 4-LIKE ISOFORM X1"/>
    <property type="match status" value="1"/>
</dbReference>
<keyword evidence="16" id="KW-1185">Reference proteome</keyword>
<dbReference type="InterPro" id="IPR036640">
    <property type="entry name" value="ABC1_TM_sf"/>
</dbReference>
<dbReference type="GO" id="GO:0090374">
    <property type="term" value="P:oligopeptide export from mitochondrion"/>
    <property type="evidence" value="ECO:0007669"/>
    <property type="project" value="TreeGrafter"/>
</dbReference>
<dbReference type="Gene3D" id="1.20.1560.10">
    <property type="entry name" value="ABC transporter type 1, transmembrane domain"/>
    <property type="match status" value="1"/>
</dbReference>
<evidence type="ECO:0000256" key="3">
    <source>
        <dbReference type="ARBA" id="ARBA00022448"/>
    </source>
</evidence>
<dbReference type="CDD" id="cd18578">
    <property type="entry name" value="ABC_6TM_Pgp_ABCB1_D2_like"/>
    <property type="match status" value="1"/>
</dbReference>
<keyword evidence="9 12" id="KW-0472">Membrane</keyword>
<dbReference type="InterPro" id="IPR027417">
    <property type="entry name" value="P-loop_NTPase"/>
</dbReference>
<evidence type="ECO:0000256" key="2">
    <source>
        <dbReference type="ARBA" id="ARBA00007577"/>
    </source>
</evidence>
<feature type="transmembrane region" description="Helical" evidence="12">
    <location>
        <begin position="198"/>
        <end position="220"/>
    </location>
</feature>
<dbReference type="Pfam" id="PF00664">
    <property type="entry name" value="ABC_membrane"/>
    <property type="match status" value="2"/>
</dbReference>
<dbReference type="SUPFAM" id="SSF52540">
    <property type="entry name" value="P-loop containing nucleoside triphosphate hydrolases"/>
    <property type="match status" value="2"/>
</dbReference>
<organism evidence="15 16">
    <name type="scientific">Rhynchospora pubera</name>
    <dbReference type="NCBI Taxonomy" id="906938"/>
    <lineage>
        <taxon>Eukaryota</taxon>
        <taxon>Viridiplantae</taxon>
        <taxon>Streptophyta</taxon>
        <taxon>Embryophyta</taxon>
        <taxon>Tracheophyta</taxon>
        <taxon>Spermatophyta</taxon>
        <taxon>Magnoliopsida</taxon>
        <taxon>Liliopsida</taxon>
        <taxon>Poales</taxon>
        <taxon>Cyperaceae</taxon>
        <taxon>Cyperoideae</taxon>
        <taxon>Rhynchosporeae</taxon>
        <taxon>Rhynchospora</taxon>
    </lineage>
</organism>
<evidence type="ECO:0000259" key="13">
    <source>
        <dbReference type="PROSITE" id="PS50893"/>
    </source>
</evidence>
<feature type="transmembrane region" description="Helical" evidence="12">
    <location>
        <begin position="277"/>
        <end position="300"/>
    </location>
</feature>
<evidence type="ECO:0000256" key="1">
    <source>
        <dbReference type="ARBA" id="ARBA00004651"/>
    </source>
</evidence>
<dbReference type="Proteomes" id="UP001140206">
    <property type="component" value="Chromosome 5"/>
</dbReference>
<accession>A0AAV8CG65</accession>
<sequence>MRNIEMESNSASCSNSNMQEIQSEENRKKEDRWHDTVSFHKLFAFADWKDVALMVFGTVGAVASGLTWPLTTLLFGKMIDAFGGAASKHDVVHHVSKVALEFVYLTVGVAIGSMLQVSCWMATGERQAARIKNLYLRAILRQEIAFFDNAKTGEIIGRMSGDTFLIQDAIGEKVGIFIQKATGFFGGIIVAFAKGWRLASLMMITVPPAILSATVIYSVLSKMTSLDQAAYAEAATVVDQTLGSIRTVASFSGEKQAVEKYKRSLKRPYNSGVREGLIAGIGRGTITFAMFVAYSLGIWYGSKLILRRGYTGGQVINVIFALNKCSRELGQGLPCLASFASGQAAAYKMFETIRRKPQIDSYSTKGKKLYDIRGDIEFSDVHFSYPTRPNEMILKGFSLSISNGTTVALVGVSGSGKSTIISLIELFYDPQEGKVLIDGVDLKEFQLMWIRGKIGLVSQEPVLFAGSIRDNIAYGCDNASQEEIRAAAELANAAGFIDKMPEGFETLIGVHGTQMSGGQKQRIAIARAILKDPKILLLDEATSALDVKSEQIVQEALDQVAAKRTTVIVAHRLSTVRNAATIAVLSHGSIIEKGPHSELIKDPNGAYSQLIHLQESSKRETYPSLNNPQASSMSYMSHENSNHRVFSTFEPPVLIDPRDSISVNQLEEAPLDISISRLATLQKPEFPFLVLGSLASVVIGGVVFPVFGILISSVIGVFYKPAHELRTQSNFWSCMFLIFAVVSIIVDPVSSYSFAVAGSRLIKRVRLMTFEKIVNMEMSWFDDPENASGTIGARLSTDAAKVKGLLGDALALSLQNLATLVAGFFIAYVSNWELALIASTIMPLAWLSGFIQMKFIAGFSTDAKMKYDEASQIASEAVSNVRTVSSFSAEEKVVQLYRNKYEGPLQAGIKIAFVCGTGMGALVLLNCVNALILYAGARLVEEGKTTPSIVFRVYMTIVAIRQSQATSVAADRTKAKSAITSVFAILDRKSRIDPSDTSGLTQDTVKGNIEFQHVKFCYPCRPEVMIFHDLCLSIHAGQTVALVGESGSGKSTAIALLQRFYDPDSGQILLDGTKIQNFQISWLRKQMGLVSQEPILFNDTIRSNIAYGKEENTTESEIVAAAELANVHNFVSSLPQGYDTIVGERGVQLSGGQKQRVALARAILRDPKILLLDEATSALDVESERVVQAALDHLMSRCTALVVSHRLSTIRNADLIAVLRNGVIVEKGKHETLINMNDGAYASLLAVHSSN</sequence>
<dbReference type="EMBL" id="JAMFTS010000005">
    <property type="protein sequence ID" value="KAJ4753461.1"/>
    <property type="molecule type" value="Genomic_DNA"/>
</dbReference>
<dbReference type="GO" id="GO:0005886">
    <property type="term" value="C:plasma membrane"/>
    <property type="evidence" value="ECO:0007669"/>
    <property type="project" value="UniProtKB-SubCell"/>
</dbReference>
<dbReference type="InterPro" id="IPR039421">
    <property type="entry name" value="Type_1_exporter"/>
</dbReference>
<dbReference type="GO" id="GO:0015421">
    <property type="term" value="F:ABC-type oligopeptide transporter activity"/>
    <property type="evidence" value="ECO:0007669"/>
    <property type="project" value="TreeGrafter"/>
</dbReference>
<dbReference type="GO" id="GO:0016887">
    <property type="term" value="F:ATP hydrolysis activity"/>
    <property type="evidence" value="ECO:0007669"/>
    <property type="project" value="InterPro"/>
</dbReference>
<dbReference type="PROSITE" id="PS00211">
    <property type="entry name" value="ABC_TRANSPORTER_1"/>
    <property type="match status" value="2"/>
</dbReference>
<dbReference type="InterPro" id="IPR017871">
    <property type="entry name" value="ABC_transporter-like_CS"/>
</dbReference>
<keyword evidence="5" id="KW-0677">Repeat</keyword>
<feature type="transmembrane region" description="Helical" evidence="12">
    <location>
        <begin position="835"/>
        <end position="857"/>
    </location>
</feature>
<feature type="region of interest" description="Disordered" evidence="11">
    <location>
        <begin position="1"/>
        <end position="30"/>
    </location>
</feature>
<evidence type="ECO:0000256" key="10">
    <source>
        <dbReference type="ARBA" id="ARBA00023180"/>
    </source>
</evidence>
<dbReference type="FunFam" id="1.20.1560.10:FF:000009">
    <property type="entry name" value="ABC transporter B family member 1"/>
    <property type="match status" value="1"/>
</dbReference>
<keyword evidence="10" id="KW-0325">Glycoprotein</keyword>
<keyword evidence="8 12" id="KW-1133">Transmembrane helix</keyword>
<name>A0AAV8CG65_9POAL</name>
<reference evidence="15" key="1">
    <citation type="submission" date="2022-08" db="EMBL/GenBank/DDBJ databases">
        <authorList>
            <person name="Marques A."/>
        </authorList>
    </citation>
    <scope>NUCLEOTIDE SEQUENCE</scope>
    <source>
        <strain evidence="15">RhyPub2mFocal</strain>
        <tissue evidence="15">Leaves</tissue>
    </source>
</reference>
<feature type="domain" description="ABC transporter" evidence="13">
    <location>
        <begin position="376"/>
        <end position="612"/>
    </location>
</feature>
<evidence type="ECO:0000256" key="9">
    <source>
        <dbReference type="ARBA" id="ARBA00023136"/>
    </source>
</evidence>
<keyword evidence="6" id="KW-0547">Nucleotide-binding</keyword>
<evidence type="ECO:0000256" key="5">
    <source>
        <dbReference type="ARBA" id="ARBA00022737"/>
    </source>
</evidence>
<feature type="domain" description="ABC transmembrane type-1" evidence="14">
    <location>
        <begin position="691"/>
        <end position="963"/>
    </location>
</feature>
<feature type="transmembrane region" description="Helical" evidence="12">
    <location>
        <begin position="809"/>
        <end position="829"/>
    </location>
</feature>
<feature type="transmembrane region" description="Helical" evidence="12">
    <location>
        <begin position="51"/>
        <end position="70"/>
    </location>
</feature>
<evidence type="ECO:0000313" key="15">
    <source>
        <dbReference type="EMBL" id="KAJ4753461.1"/>
    </source>
</evidence>
<dbReference type="PROSITE" id="PS50929">
    <property type="entry name" value="ABC_TM1F"/>
    <property type="match status" value="2"/>
</dbReference>
<evidence type="ECO:0000256" key="4">
    <source>
        <dbReference type="ARBA" id="ARBA00022692"/>
    </source>
</evidence>
<dbReference type="GO" id="GO:0010328">
    <property type="term" value="F:auxin influx transmembrane transporter activity"/>
    <property type="evidence" value="ECO:0007669"/>
    <property type="project" value="UniProtKB-ARBA"/>
</dbReference>
<dbReference type="PANTHER" id="PTHR43394">
    <property type="entry name" value="ATP-DEPENDENT PERMEASE MDL1, MITOCHONDRIAL"/>
    <property type="match status" value="1"/>
</dbReference>
<dbReference type="InterPro" id="IPR011527">
    <property type="entry name" value="ABC1_TM_dom"/>
</dbReference>
<dbReference type="Pfam" id="PF00005">
    <property type="entry name" value="ABC_tran"/>
    <property type="match status" value="2"/>
</dbReference>
<feature type="transmembrane region" description="Helical" evidence="12">
    <location>
        <begin position="731"/>
        <end position="758"/>
    </location>
</feature>
<dbReference type="CDD" id="cd18577">
    <property type="entry name" value="ABC_6TM_Pgp_ABCB1_D1_like"/>
    <property type="match status" value="1"/>
</dbReference>
<dbReference type="SMART" id="SM00382">
    <property type="entry name" value="AAA"/>
    <property type="match status" value="2"/>
</dbReference>
<evidence type="ECO:0000256" key="8">
    <source>
        <dbReference type="ARBA" id="ARBA00022989"/>
    </source>
</evidence>
<evidence type="ECO:0000256" key="6">
    <source>
        <dbReference type="ARBA" id="ARBA00022741"/>
    </source>
</evidence>
<dbReference type="SUPFAM" id="SSF90123">
    <property type="entry name" value="ABC transporter transmembrane region"/>
    <property type="match status" value="2"/>
</dbReference>
<dbReference type="CDD" id="cd03249">
    <property type="entry name" value="ABC_MTABC3_MDL1_MDL2"/>
    <property type="match status" value="2"/>
</dbReference>
<dbReference type="PROSITE" id="PS50893">
    <property type="entry name" value="ABC_TRANSPORTER_2"/>
    <property type="match status" value="2"/>
</dbReference>
<comment type="subcellular location">
    <subcellularLocation>
        <location evidence="1">Cell membrane</location>
        <topology evidence="1">Multi-pass membrane protein</topology>
    </subcellularLocation>
</comment>
<feature type="transmembrane region" description="Helical" evidence="12">
    <location>
        <begin position="102"/>
        <end position="122"/>
    </location>
</feature>
<keyword evidence="3" id="KW-0813">Transport</keyword>
<feature type="transmembrane region" description="Helical" evidence="12">
    <location>
        <begin position="911"/>
        <end position="937"/>
    </location>
</feature>
<proteinExistence type="inferred from homology"/>
<comment type="caution">
    <text evidence="15">The sequence shown here is derived from an EMBL/GenBank/DDBJ whole genome shotgun (WGS) entry which is preliminary data.</text>
</comment>
<protein>
    <submittedName>
        <fullName evidence="15">ABC transporter B family member 11</fullName>
    </submittedName>
</protein>
<feature type="transmembrane region" description="Helical" evidence="12">
    <location>
        <begin position="686"/>
        <end position="719"/>
    </location>
</feature>
<evidence type="ECO:0000256" key="12">
    <source>
        <dbReference type="SAM" id="Phobius"/>
    </source>
</evidence>